<sequence length="417" mass="44915">MTIDIGAGKLLAQEPTCPRDADGRPRVFVEGSGAYLTDPDGRRWIDFDNARGSVILGHGDEEVAEAIARAARGRSGVGTAWSPVLDSLLGQLQEVCGGDVVGLYRTGTAALRSVTCAVRDARDRSIVLSSGYHGYDPMWHCDEPFTPNQHGIVEFLFDLDVLAEWLSRPEQVAAVVISPDHMHLGERWYTEFTRLTKEADVPVIADEVKVGLRYRAGLSTPLLDPAVWIVAKCLANGSPVAAVGGDAHLLAALEDVSFTSYFEPTAMAAATTTLRRMATGEPQQAIRAAGDRFIAHTRAAFAGAGVPIDLAGNGNLFQFVCADDEVADAFHAAAAAEGLLFFEGDNQTPSAAFTDEVVEDACGRIDRVSAALTGRFTDRELTEESWYASAWGAMDGLADRPRTREETTAIVERLWED</sequence>
<dbReference type="InterPro" id="IPR015421">
    <property type="entry name" value="PyrdxlP-dep_Trfase_major"/>
</dbReference>
<comment type="similarity">
    <text evidence="3">Belongs to the class-III pyridoxal-phosphate-dependent aminotransferase family.</text>
</comment>
<name>A0A0K0K528_MICEC</name>
<dbReference type="EMBL" id="JQ975418">
    <property type="protein sequence ID" value="AGB13915.1"/>
    <property type="molecule type" value="Genomic_DNA"/>
</dbReference>
<proteinExistence type="inferred from homology"/>
<dbReference type="GO" id="GO:0008483">
    <property type="term" value="F:transaminase activity"/>
    <property type="evidence" value="ECO:0007669"/>
    <property type="project" value="UniProtKB-KW"/>
</dbReference>
<evidence type="ECO:0000256" key="3">
    <source>
        <dbReference type="RuleBase" id="RU003560"/>
    </source>
</evidence>
<protein>
    <submittedName>
        <fullName evidence="4">Gentamicin (Hexosaminyl-6-)aminotransferase I</fullName>
    </submittedName>
</protein>
<reference evidence="4" key="1">
    <citation type="submission" date="2012-04" db="EMBL/GenBank/DDBJ databases">
        <title>Construction of gene library of gentamicin biosynthetic gene cluster and function research of characteristic genes.</title>
        <authorList>
            <person name="Hong W."/>
            <person name="Pan C."/>
        </authorList>
    </citation>
    <scope>NUCLEOTIDE SEQUENCE</scope>
    <source>
        <strain evidence="4">G1008</strain>
    </source>
</reference>
<evidence type="ECO:0000256" key="2">
    <source>
        <dbReference type="ARBA" id="ARBA00022898"/>
    </source>
</evidence>
<accession>A0A0K0K528</accession>
<keyword evidence="4" id="KW-0032">Aminotransferase</keyword>
<keyword evidence="2 3" id="KW-0663">Pyridoxal phosphate</keyword>
<keyword evidence="4" id="KW-0808">Transferase</keyword>
<dbReference type="InterPro" id="IPR015422">
    <property type="entry name" value="PyrdxlP-dep_Trfase_small"/>
</dbReference>
<dbReference type="GO" id="GO:0030170">
    <property type="term" value="F:pyridoxal phosphate binding"/>
    <property type="evidence" value="ECO:0007669"/>
    <property type="project" value="InterPro"/>
</dbReference>
<dbReference type="Gene3D" id="3.40.640.10">
    <property type="entry name" value="Type I PLP-dependent aspartate aminotransferase-like (Major domain)"/>
    <property type="match status" value="1"/>
</dbReference>
<dbReference type="InterPro" id="IPR005814">
    <property type="entry name" value="Aminotrans_3"/>
</dbReference>
<dbReference type="RefSeq" id="WP_416901998.1">
    <property type="nucleotide sequence ID" value="NZ_CP182316.1"/>
</dbReference>
<gene>
    <name evidence="4" type="primary">genB1</name>
</gene>
<dbReference type="InterPro" id="IPR015424">
    <property type="entry name" value="PyrdxlP-dep_Trfase"/>
</dbReference>
<dbReference type="SMR" id="A0A0K0K528"/>
<evidence type="ECO:0000256" key="1">
    <source>
        <dbReference type="ARBA" id="ARBA00001933"/>
    </source>
</evidence>
<evidence type="ECO:0000313" key="4">
    <source>
        <dbReference type="EMBL" id="AGB13915.1"/>
    </source>
</evidence>
<dbReference type="PANTHER" id="PTHR43713">
    <property type="entry name" value="GLUTAMATE-1-SEMIALDEHYDE 2,1-AMINOMUTASE"/>
    <property type="match status" value="1"/>
</dbReference>
<dbReference type="SUPFAM" id="SSF53383">
    <property type="entry name" value="PLP-dependent transferases"/>
    <property type="match status" value="1"/>
</dbReference>
<organism evidence="4">
    <name type="scientific">Micromonospora echinospora</name>
    <name type="common">Micromonospora purpurea</name>
    <dbReference type="NCBI Taxonomy" id="1877"/>
    <lineage>
        <taxon>Bacteria</taxon>
        <taxon>Bacillati</taxon>
        <taxon>Actinomycetota</taxon>
        <taxon>Actinomycetes</taxon>
        <taxon>Micromonosporales</taxon>
        <taxon>Micromonosporaceae</taxon>
        <taxon>Micromonospora</taxon>
    </lineage>
</organism>
<dbReference type="Gene3D" id="3.90.1150.10">
    <property type="entry name" value="Aspartate Aminotransferase, domain 1"/>
    <property type="match status" value="1"/>
</dbReference>
<dbReference type="Pfam" id="PF00202">
    <property type="entry name" value="Aminotran_3"/>
    <property type="match status" value="2"/>
</dbReference>
<dbReference type="PANTHER" id="PTHR43713:SF3">
    <property type="entry name" value="GLUTAMATE-1-SEMIALDEHYDE 2,1-AMINOMUTASE 1, CHLOROPLASTIC-RELATED"/>
    <property type="match status" value="1"/>
</dbReference>
<comment type="cofactor">
    <cofactor evidence="1">
        <name>pyridoxal 5'-phosphate</name>
        <dbReference type="ChEBI" id="CHEBI:597326"/>
    </cofactor>
</comment>
<dbReference type="AlphaFoldDB" id="A0A0K0K528"/>